<dbReference type="EMBL" id="BSXW01000018">
    <property type="protein sequence ID" value="GMF09747.1"/>
    <property type="molecule type" value="Genomic_DNA"/>
</dbReference>
<keyword evidence="3" id="KW-1185">Reference proteome</keyword>
<evidence type="ECO:0000313" key="3">
    <source>
        <dbReference type="Proteomes" id="UP001165083"/>
    </source>
</evidence>
<sequence>MSTKGCTCSARVLMLFPYSEQVKALTKLDTSELQQLLQLFYEVRKDSDVAVDTDVAPIPEDKSKSEGTAKEESSSKPPAFCRKCRRAKSKCICQARAKAPKEEEFSTTQLEEMLEEALVLRDEYDELLQPDD</sequence>
<proteinExistence type="predicted"/>
<reference evidence="2" key="1">
    <citation type="submission" date="2023-04" db="EMBL/GenBank/DDBJ databases">
        <title>Phytophthora lilii NBRC 32176.</title>
        <authorList>
            <person name="Ichikawa N."/>
            <person name="Sato H."/>
            <person name="Tonouchi N."/>
        </authorList>
    </citation>
    <scope>NUCLEOTIDE SEQUENCE</scope>
    <source>
        <strain evidence="2">NBRC 32176</strain>
    </source>
</reference>
<gene>
    <name evidence="2" type="ORF">Plil01_000062300</name>
</gene>
<dbReference type="AlphaFoldDB" id="A0A9W6WNI9"/>
<comment type="caution">
    <text evidence="2">The sequence shown here is derived from an EMBL/GenBank/DDBJ whole genome shotgun (WGS) entry which is preliminary data.</text>
</comment>
<dbReference type="OrthoDB" id="2590500at2759"/>
<feature type="region of interest" description="Disordered" evidence="1">
    <location>
        <begin position="51"/>
        <end position="79"/>
    </location>
</feature>
<accession>A0A9W6WNI9</accession>
<protein>
    <submittedName>
        <fullName evidence="2">Unnamed protein product</fullName>
    </submittedName>
</protein>
<dbReference type="Proteomes" id="UP001165083">
    <property type="component" value="Unassembled WGS sequence"/>
</dbReference>
<name>A0A9W6WNI9_9STRA</name>
<feature type="compositionally biased region" description="Basic and acidic residues" evidence="1">
    <location>
        <begin position="59"/>
        <end position="74"/>
    </location>
</feature>
<evidence type="ECO:0000256" key="1">
    <source>
        <dbReference type="SAM" id="MobiDB-lite"/>
    </source>
</evidence>
<organism evidence="2 3">
    <name type="scientific">Phytophthora lilii</name>
    <dbReference type="NCBI Taxonomy" id="2077276"/>
    <lineage>
        <taxon>Eukaryota</taxon>
        <taxon>Sar</taxon>
        <taxon>Stramenopiles</taxon>
        <taxon>Oomycota</taxon>
        <taxon>Peronosporomycetes</taxon>
        <taxon>Peronosporales</taxon>
        <taxon>Peronosporaceae</taxon>
        <taxon>Phytophthora</taxon>
    </lineage>
</organism>
<evidence type="ECO:0000313" key="2">
    <source>
        <dbReference type="EMBL" id="GMF09747.1"/>
    </source>
</evidence>